<dbReference type="GO" id="GO:0006357">
    <property type="term" value="P:regulation of transcription by RNA polymerase II"/>
    <property type="evidence" value="ECO:0007669"/>
    <property type="project" value="TreeGrafter"/>
</dbReference>
<dbReference type="InterPro" id="IPR018473">
    <property type="entry name" value="Hermes_transposase_DNA-db"/>
</dbReference>
<feature type="region of interest" description="Disordered" evidence="1">
    <location>
        <begin position="1"/>
        <end position="27"/>
    </location>
</feature>
<dbReference type="SUPFAM" id="SSF140996">
    <property type="entry name" value="Hermes dimerisation domain"/>
    <property type="match status" value="1"/>
</dbReference>
<dbReference type="GO" id="GO:0046983">
    <property type="term" value="F:protein dimerization activity"/>
    <property type="evidence" value="ECO:0007669"/>
    <property type="project" value="InterPro"/>
</dbReference>
<gene>
    <name evidence="4" type="ORF">OVA965_LOCUS17482</name>
    <name evidence="5" type="ORF">TMI583_LOCUS17493</name>
</gene>
<dbReference type="SUPFAM" id="SSF53098">
    <property type="entry name" value="Ribonuclease H-like"/>
    <property type="match status" value="1"/>
</dbReference>
<dbReference type="GO" id="GO:0005634">
    <property type="term" value="C:nucleus"/>
    <property type="evidence" value="ECO:0007669"/>
    <property type="project" value="TreeGrafter"/>
</dbReference>
<name>A0A8S2JZ98_9BILA</name>
<dbReference type="PANTHER" id="PTHR46169:SF29">
    <property type="entry name" value="DNA REPLICATION-RELATED ELEMENT FACTOR, ISOFORM A"/>
    <property type="match status" value="1"/>
</dbReference>
<dbReference type="AlphaFoldDB" id="A0A8S2JZ98"/>
<dbReference type="InterPro" id="IPR052717">
    <property type="entry name" value="Vacuolar_transposase_reg"/>
</dbReference>
<feature type="compositionally biased region" description="Acidic residues" evidence="1">
    <location>
        <begin position="637"/>
        <end position="646"/>
    </location>
</feature>
<dbReference type="Gene3D" id="1.10.10.1070">
    <property type="entry name" value="Zinc finger, BED domain-containing"/>
    <property type="match status" value="1"/>
</dbReference>
<dbReference type="EMBL" id="CAJNOK010008395">
    <property type="protein sequence ID" value="CAF1062411.1"/>
    <property type="molecule type" value="Genomic_DNA"/>
</dbReference>
<evidence type="ECO:0000313" key="6">
    <source>
        <dbReference type="Proteomes" id="UP000682733"/>
    </source>
</evidence>
<evidence type="ECO:0000313" key="4">
    <source>
        <dbReference type="EMBL" id="CAF1062411.1"/>
    </source>
</evidence>
<accession>A0A8S2JZ98</accession>
<reference evidence="5" key="1">
    <citation type="submission" date="2021-02" db="EMBL/GenBank/DDBJ databases">
        <authorList>
            <person name="Nowell W R."/>
        </authorList>
    </citation>
    <scope>NUCLEOTIDE SEQUENCE</scope>
</reference>
<evidence type="ECO:0000313" key="5">
    <source>
        <dbReference type="EMBL" id="CAF3827796.1"/>
    </source>
</evidence>
<evidence type="ECO:0000259" key="3">
    <source>
        <dbReference type="Pfam" id="PF10683"/>
    </source>
</evidence>
<dbReference type="PANTHER" id="PTHR46169">
    <property type="entry name" value="DNA REPLICATION-RELATED ELEMENT FACTOR, ISOFORM A"/>
    <property type="match status" value="1"/>
</dbReference>
<feature type="domain" description="Hermes trasposase DNA-binding" evidence="3">
    <location>
        <begin position="130"/>
        <end position="185"/>
    </location>
</feature>
<dbReference type="EMBL" id="CAJOBA010008410">
    <property type="protein sequence ID" value="CAF3827796.1"/>
    <property type="molecule type" value="Genomic_DNA"/>
</dbReference>
<feature type="region of interest" description="Disordered" evidence="1">
    <location>
        <begin position="637"/>
        <end position="656"/>
    </location>
</feature>
<comment type="caution">
    <text evidence="5">The sequence shown here is derived from an EMBL/GenBank/DDBJ whole genome shotgun (WGS) entry which is preliminary data.</text>
</comment>
<feature type="domain" description="HAT C-terminal dimerisation" evidence="2">
    <location>
        <begin position="659"/>
        <end position="739"/>
    </location>
</feature>
<feature type="compositionally biased region" description="Low complexity" evidence="1">
    <location>
        <begin position="10"/>
        <end position="25"/>
    </location>
</feature>
<evidence type="ECO:0000256" key="1">
    <source>
        <dbReference type="SAM" id="MobiDB-lite"/>
    </source>
</evidence>
<proteinExistence type="predicted"/>
<sequence length="752" mass="85792">MSESECDKATTSSDILPSSTSSSTTKNEYTINQIENLLKSDTSPKHYIILKNESKRLTSTSWETFGLPSKLQAEGTYQVIPGFASCFNCKKTLHYESSTKYMKSHNCIPSTTINEGPLAKYLNNKKATDVQKQDKDQMKQKLTQWICLSVRSFSIVEDCGLNEVIQEAVRIGQKYTNPVNVNDILVRTDSIANHVRCLAEQYRQSLKPILIEQADAGAFCISPDLWSDKYRKISYLSLTCVFIDKNFEFKTIDLCCGEYDELDKTGSSVLSAIRDQLKKFGLEYYFDNKKLSFTSDRGSNIIKALAGQELSFCFGHRINNILKKTFYQTPQKPDKPLQPTPPKCKQKYMNSSEEESSDDEILTKPSPTKHPEAITTISQISIKSKELLETISCSKALVKYLKLVSIKSIHFVELLKQKLFDFICLSSKVGMNKEIQDNYGVALKQSNVTRWLSLSSLLESIEISIEHARSIISSKPAAVKQKVCINKINIEGIKDLVCLLKPFKLVSTLVQTGDRPSLHMVYVAINKLERHLEGKDIDQDGKCIIIDDRHEGNNFFRQRLRQLLSTMFSFDNRHLAAALLHPQYRKLTYADDYRRGITHVYVREQIKKMYGNANQQNNQLATTDEPSKKKYKTMEDQFMDPDDNDADNNSTTSRSPLDELDKYLKMVIDVQFKQPNPLVFWKDHQQKFPYLAKLARHLYSIPATSAGVERQFSAAGLVINERRSSLNPDTVEDILFVRSIQKSLEKDPHLFS</sequence>
<dbReference type="InterPro" id="IPR012337">
    <property type="entry name" value="RNaseH-like_sf"/>
</dbReference>
<protein>
    <recommendedName>
        <fullName evidence="7">Transposase</fullName>
    </recommendedName>
</protein>
<feature type="region of interest" description="Disordered" evidence="1">
    <location>
        <begin position="329"/>
        <end position="369"/>
    </location>
</feature>
<dbReference type="Proteomes" id="UP000677228">
    <property type="component" value="Unassembled WGS sequence"/>
</dbReference>
<dbReference type="InterPro" id="IPR008906">
    <property type="entry name" value="HATC_C_dom"/>
</dbReference>
<dbReference type="Pfam" id="PF10683">
    <property type="entry name" value="DBD_Tnp_Hermes"/>
    <property type="match status" value="1"/>
</dbReference>
<organism evidence="5 6">
    <name type="scientific">Didymodactylos carnosus</name>
    <dbReference type="NCBI Taxonomy" id="1234261"/>
    <lineage>
        <taxon>Eukaryota</taxon>
        <taxon>Metazoa</taxon>
        <taxon>Spiralia</taxon>
        <taxon>Gnathifera</taxon>
        <taxon>Rotifera</taxon>
        <taxon>Eurotatoria</taxon>
        <taxon>Bdelloidea</taxon>
        <taxon>Philodinida</taxon>
        <taxon>Philodinidae</taxon>
        <taxon>Didymodactylos</taxon>
    </lineage>
</organism>
<dbReference type="Proteomes" id="UP000682733">
    <property type="component" value="Unassembled WGS sequence"/>
</dbReference>
<dbReference type="Pfam" id="PF05699">
    <property type="entry name" value="Dimer_Tnp_hAT"/>
    <property type="match status" value="1"/>
</dbReference>
<evidence type="ECO:0008006" key="7">
    <source>
        <dbReference type="Google" id="ProtNLM"/>
    </source>
</evidence>
<evidence type="ECO:0000259" key="2">
    <source>
        <dbReference type="Pfam" id="PF05699"/>
    </source>
</evidence>